<name>A0A2Z4ACN3_9BACT</name>
<reference evidence="7 8" key="1">
    <citation type="submission" date="2018-06" db="EMBL/GenBank/DDBJ databases">
        <title>Draft Genome Sequence of a Novel Marine Bacterium Related to the Verrucomicrobia.</title>
        <authorList>
            <person name="Vosseberg J."/>
            <person name="Martijn J."/>
            <person name="Ettema T.J.G."/>
        </authorList>
    </citation>
    <scope>NUCLEOTIDE SEQUENCE [LARGE SCALE GENOMIC DNA]</scope>
    <source>
        <strain evidence="7">TARA_B100001123</strain>
    </source>
</reference>
<evidence type="ECO:0000256" key="1">
    <source>
        <dbReference type="ARBA" id="ARBA00004442"/>
    </source>
</evidence>
<dbReference type="InterPro" id="IPR050330">
    <property type="entry name" value="Bact_OuterMem_StrucFunc"/>
</dbReference>
<dbReference type="PANTHER" id="PTHR30329:SF21">
    <property type="entry name" value="LIPOPROTEIN YIAD-RELATED"/>
    <property type="match status" value="1"/>
</dbReference>
<dbReference type="Gene3D" id="3.30.1330.60">
    <property type="entry name" value="OmpA-like domain"/>
    <property type="match status" value="1"/>
</dbReference>
<dbReference type="EMBL" id="CP029803">
    <property type="protein sequence ID" value="AWT59671.1"/>
    <property type="molecule type" value="Genomic_DNA"/>
</dbReference>
<keyword evidence="7" id="KW-0449">Lipoprotein</keyword>
<evidence type="ECO:0000256" key="2">
    <source>
        <dbReference type="ARBA" id="ARBA00023136"/>
    </source>
</evidence>
<dbReference type="GO" id="GO:0009279">
    <property type="term" value="C:cell outer membrane"/>
    <property type="evidence" value="ECO:0007669"/>
    <property type="project" value="UniProtKB-SubCell"/>
</dbReference>
<dbReference type="PRINTS" id="PR01021">
    <property type="entry name" value="OMPADOMAIN"/>
</dbReference>
<evidence type="ECO:0000256" key="4">
    <source>
        <dbReference type="PROSITE-ProRule" id="PRU00473"/>
    </source>
</evidence>
<proteinExistence type="predicted"/>
<dbReference type="SUPFAM" id="SSF103088">
    <property type="entry name" value="OmpA-like"/>
    <property type="match status" value="1"/>
</dbReference>
<sequence length="188" mass="20715">MFSVRRFLERVCCISVLATILSGCQVRIPPIPDDTVGGEGSTGNISYVAHSGQYGPDGEILSPRDSKFNTMTGPGSVPVRVLSSVYFELDQASIDPAEREKLRESANLILDNPAWNILIEGHCDWRGTSEYNIGLGDRRANSVKEYLISLGIPSGRVETRSKGDLESTPEGTEEEMSYDRRADLFELQ</sequence>
<evidence type="ECO:0000313" key="7">
    <source>
        <dbReference type="EMBL" id="AWT59671.1"/>
    </source>
</evidence>
<protein>
    <submittedName>
        <fullName evidence="7">Peptidoglycan-associated lipoprotein</fullName>
    </submittedName>
</protein>
<evidence type="ECO:0000256" key="3">
    <source>
        <dbReference type="ARBA" id="ARBA00023237"/>
    </source>
</evidence>
<dbReference type="PROSITE" id="PS51123">
    <property type="entry name" value="OMPA_2"/>
    <property type="match status" value="1"/>
</dbReference>
<dbReference type="Pfam" id="PF00691">
    <property type="entry name" value="OmpA"/>
    <property type="match status" value="1"/>
</dbReference>
<dbReference type="AlphaFoldDB" id="A0A2Z4ACN3"/>
<dbReference type="InterPro" id="IPR006664">
    <property type="entry name" value="OMP_bac"/>
</dbReference>
<dbReference type="PANTHER" id="PTHR30329">
    <property type="entry name" value="STATOR ELEMENT OF FLAGELLAR MOTOR COMPLEX"/>
    <property type="match status" value="1"/>
</dbReference>
<dbReference type="InterPro" id="IPR036737">
    <property type="entry name" value="OmpA-like_sf"/>
</dbReference>
<dbReference type="CDD" id="cd07185">
    <property type="entry name" value="OmpA_C-like"/>
    <property type="match status" value="1"/>
</dbReference>
<keyword evidence="3" id="KW-0998">Cell outer membrane</keyword>
<dbReference type="PROSITE" id="PS51257">
    <property type="entry name" value="PROKAR_LIPOPROTEIN"/>
    <property type="match status" value="1"/>
</dbReference>
<evidence type="ECO:0000259" key="6">
    <source>
        <dbReference type="PROSITE" id="PS51123"/>
    </source>
</evidence>
<feature type="domain" description="OmpA-like" evidence="6">
    <location>
        <begin position="74"/>
        <end position="188"/>
    </location>
</feature>
<keyword evidence="2 4" id="KW-0472">Membrane</keyword>
<dbReference type="InterPro" id="IPR006665">
    <property type="entry name" value="OmpA-like"/>
</dbReference>
<comment type="subcellular location">
    <subcellularLocation>
        <location evidence="1">Cell outer membrane</location>
    </subcellularLocation>
</comment>
<evidence type="ECO:0000313" key="8">
    <source>
        <dbReference type="Proteomes" id="UP000247465"/>
    </source>
</evidence>
<feature type="compositionally biased region" description="Basic and acidic residues" evidence="5">
    <location>
        <begin position="177"/>
        <end position="188"/>
    </location>
</feature>
<gene>
    <name evidence="7" type="primary">pal</name>
    <name evidence="7" type="ORF">DF168_00865</name>
</gene>
<accession>A0A2Z4ACN3</accession>
<dbReference type="Proteomes" id="UP000247465">
    <property type="component" value="Chromosome"/>
</dbReference>
<evidence type="ECO:0000256" key="5">
    <source>
        <dbReference type="SAM" id="MobiDB-lite"/>
    </source>
</evidence>
<organism evidence="7 8">
    <name type="scientific">Candidatus Moanibacter tarae</name>
    <dbReference type="NCBI Taxonomy" id="2200854"/>
    <lineage>
        <taxon>Bacteria</taxon>
        <taxon>Pseudomonadati</taxon>
        <taxon>Verrucomicrobiota</taxon>
        <taxon>Opitutia</taxon>
        <taxon>Puniceicoccales</taxon>
        <taxon>Puniceicoccales incertae sedis</taxon>
        <taxon>Candidatus Moanibacter</taxon>
    </lineage>
</organism>
<feature type="region of interest" description="Disordered" evidence="5">
    <location>
        <begin position="158"/>
        <end position="188"/>
    </location>
</feature>
<dbReference type="KEGG" id="mtar:DF168_00865"/>